<dbReference type="AlphaFoldDB" id="B0CA60"/>
<organism evidence="2 3">
    <name type="scientific">Acaryochloris marina (strain MBIC 11017)</name>
    <dbReference type="NCBI Taxonomy" id="329726"/>
    <lineage>
        <taxon>Bacteria</taxon>
        <taxon>Bacillati</taxon>
        <taxon>Cyanobacteriota</taxon>
        <taxon>Cyanophyceae</taxon>
        <taxon>Acaryochloridales</taxon>
        <taxon>Acaryochloridaceae</taxon>
        <taxon>Acaryochloris</taxon>
    </lineage>
</organism>
<dbReference type="Pfam" id="PF21837">
    <property type="entry name" value="DUF6896"/>
    <property type="match status" value="1"/>
</dbReference>
<gene>
    <name evidence="2" type="ordered locus">AM1_1624</name>
</gene>
<accession>B0CA60</accession>
<sequence>MDDGSHYADLDLGDAGQTNGFDAWRLFDYAEQNKVDTPYKSVEEVEQAIKRAFQKDEIRFSGYILYYRIIRVV</sequence>
<proteinExistence type="predicted"/>
<evidence type="ECO:0000313" key="3">
    <source>
        <dbReference type="Proteomes" id="UP000000268"/>
    </source>
</evidence>
<reference evidence="2 3" key="1">
    <citation type="journal article" date="2008" name="Proc. Natl. Acad. Sci. U.S.A.">
        <title>Niche adaptation and genome expansion in the chlorophyll d-producing cyanobacterium Acaryochloris marina.</title>
        <authorList>
            <person name="Swingley W.D."/>
            <person name="Chen M."/>
            <person name="Cheung P.C."/>
            <person name="Conrad A.L."/>
            <person name="Dejesa L.C."/>
            <person name="Hao J."/>
            <person name="Honchak B.M."/>
            <person name="Karbach L.E."/>
            <person name="Kurdoglu A."/>
            <person name="Lahiri S."/>
            <person name="Mastrian S.D."/>
            <person name="Miyashita H."/>
            <person name="Page L."/>
            <person name="Ramakrishna P."/>
            <person name="Satoh S."/>
            <person name="Sattley W.M."/>
            <person name="Shimada Y."/>
            <person name="Taylor H.L."/>
            <person name="Tomo T."/>
            <person name="Tsuchiya T."/>
            <person name="Wang Z.T."/>
            <person name="Raymond J."/>
            <person name="Mimuro M."/>
            <person name="Blankenship R.E."/>
            <person name="Touchman J.W."/>
        </authorList>
    </citation>
    <scope>NUCLEOTIDE SEQUENCE [LARGE SCALE GENOMIC DNA]</scope>
    <source>
        <strain evidence="3">MBIC 11017</strain>
    </source>
</reference>
<feature type="domain" description="DUF6896" evidence="1">
    <location>
        <begin position="3"/>
        <end position="67"/>
    </location>
</feature>
<protein>
    <recommendedName>
        <fullName evidence="1">DUF6896 domain-containing protein</fullName>
    </recommendedName>
</protein>
<dbReference type="Proteomes" id="UP000000268">
    <property type="component" value="Chromosome"/>
</dbReference>
<dbReference type="EMBL" id="CP000828">
    <property type="protein sequence ID" value="ABW26647.1"/>
    <property type="molecule type" value="Genomic_DNA"/>
</dbReference>
<keyword evidence="3" id="KW-1185">Reference proteome</keyword>
<evidence type="ECO:0000259" key="1">
    <source>
        <dbReference type="Pfam" id="PF21837"/>
    </source>
</evidence>
<dbReference type="HOGENOM" id="CLU_2695985_0_0_3"/>
<evidence type="ECO:0000313" key="2">
    <source>
        <dbReference type="EMBL" id="ABW26647.1"/>
    </source>
</evidence>
<name>B0CA60_ACAM1</name>
<dbReference type="InterPro" id="IPR054191">
    <property type="entry name" value="DUF6896"/>
</dbReference>
<dbReference type="KEGG" id="amr:AM1_1624"/>